<feature type="compositionally biased region" description="Basic and acidic residues" evidence="1">
    <location>
        <begin position="134"/>
        <end position="152"/>
    </location>
</feature>
<organism evidence="2 3">
    <name type="scientific">Bionectria ochroleuca</name>
    <name type="common">Gliocladium roseum</name>
    <dbReference type="NCBI Taxonomy" id="29856"/>
    <lineage>
        <taxon>Eukaryota</taxon>
        <taxon>Fungi</taxon>
        <taxon>Dikarya</taxon>
        <taxon>Ascomycota</taxon>
        <taxon>Pezizomycotina</taxon>
        <taxon>Sordariomycetes</taxon>
        <taxon>Hypocreomycetidae</taxon>
        <taxon>Hypocreales</taxon>
        <taxon>Bionectriaceae</taxon>
        <taxon>Clonostachys</taxon>
    </lineage>
</organism>
<evidence type="ECO:0000313" key="2">
    <source>
        <dbReference type="EMBL" id="VUC32000.1"/>
    </source>
</evidence>
<protein>
    <submittedName>
        <fullName evidence="2">Uncharacterized protein</fullName>
    </submittedName>
</protein>
<evidence type="ECO:0000313" key="3">
    <source>
        <dbReference type="Proteomes" id="UP000766486"/>
    </source>
</evidence>
<feature type="compositionally biased region" description="Acidic residues" evidence="1">
    <location>
        <begin position="67"/>
        <end position="81"/>
    </location>
</feature>
<keyword evidence="3" id="KW-1185">Reference proteome</keyword>
<feature type="compositionally biased region" description="Acidic residues" evidence="1">
    <location>
        <begin position="167"/>
        <end position="183"/>
    </location>
</feature>
<feature type="compositionally biased region" description="Polar residues" evidence="1">
    <location>
        <begin position="122"/>
        <end position="132"/>
    </location>
</feature>
<gene>
    <name evidence="2" type="ORF">CLO192961_LOCUS318763</name>
</gene>
<dbReference type="EMBL" id="CABFNS010000838">
    <property type="protein sequence ID" value="VUC32000.1"/>
    <property type="molecule type" value="Genomic_DNA"/>
</dbReference>
<reference evidence="2 3" key="1">
    <citation type="submission" date="2019-06" db="EMBL/GenBank/DDBJ databases">
        <authorList>
            <person name="Broberg M."/>
        </authorList>
    </citation>
    <scope>NUCLEOTIDE SEQUENCE [LARGE SCALE GENOMIC DNA]</scope>
</reference>
<feature type="compositionally biased region" description="Polar residues" evidence="1">
    <location>
        <begin position="157"/>
        <end position="166"/>
    </location>
</feature>
<name>A0ABY6UPB8_BIOOC</name>
<accession>A0ABY6UPB8</accession>
<feature type="region of interest" description="Disordered" evidence="1">
    <location>
        <begin position="49"/>
        <end position="183"/>
    </location>
</feature>
<dbReference type="Proteomes" id="UP000766486">
    <property type="component" value="Unassembled WGS sequence"/>
</dbReference>
<evidence type="ECO:0000256" key="1">
    <source>
        <dbReference type="SAM" id="MobiDB-lite"/>
    </source>
</evidence>
<sequence>MSSEPDRLKYTGFRSMRELALEAVRNDTILRAIHLKESQEKMKKLKRMANALAQHKRAPKRPREIDDNPDLLYDADDEWEEETHHEELEKSEDEEHNEMNALKDGSSQVVPGADCVTEAESQRGSSKSTPGSENFRESEDQEIRDMGGRELPDLDSLNPNNSTSSGNEDEDIEGYEADNEEEE</sequence>
<comment type="caution">
    <text evidence="2">The sequence shown here is derived from an EMBL/GenBank/DDBJ whole genome shotgun (WGS) entry which is preliminary data.</text>
</comment>
<proteinExistence type="predicted"/>